<dbReference type="Pfam" id="PF01391">
    <property type="entry name" value="Collagen"/>
    <property type="match status" value="1"/>
</dbReference>
<keyword evidence="1" id="KW-0677">Repeat</keyword>
<feature type="region of interest" description="Disordered" evidence="2">
    <location>
        <begin position="108"/>
        <end position="238"/>
    </location>
</feature>
<dbReference type="InterPro" id="IPR008160">
    <property type="entry name" value="Collagen"/>
</dbReference>
<keyword evidence="3" id="KW-0812">Transmembrane</keyword>
<evidence type="ECO:0000256" key="2">
    <source>
        <dbReference type="SAM" id="MobiDB-lite"/>
    </source>
</evidence>
<evidence type="ECO:0000256" key="3">
    <source>
        <dbReference type="SAM" id="Phobius"/>
    </source>
</evidence>
<evidence type="ECO:0000313" key="4">
    <source>
        <dbReference type="EMBL" id="CAJ0568885.1"/>
    </source>
</evidence>
<feature type="transmembrane region" description="Helical" evidence="3">
    <location>
        <begin position="7"/>
        <end position="28"/>
    </location>
</feature>
<evidence type="ECO:0000313" key="5">
    <source>
        <dbReference type="Proteomes" id="UP001177023"/>
    </source>
</evidence>
<feature type="region of interest" description="Disordered" evidence="2">
    <location>
        <begin position="263"/>
        <end position="296"/>
    </location>
</feature>
<dbReference type="PANTHER" id="PTHR24637:SF421">
    <property type="entry name" value="CUTICLE COLLAGEN DPY-2"/>
    <property type="match status" value="1"/>
</dbReference>
<comment type="caution">
    <text evidence="4">The sequence shown here is derived from an EMBL/GenBank/DDBJ whole genome shotgun (WGS) entry which is preliminary data.</text>
</comment>
<dbReference type="AlphaFoldDB" id="A0AA36FVN3"/>
<evidence type="ECO:0000256" key="1">
    <source>
        <dbReference type="ARBA" id="ARBA00022737"/>
    </source>
</evidence>
<dbReference type="Proteomes" id="UP001177023">
    <property type="component" value="Unassembled WGS sequence"/>
</dbReference>
<name>A0AA36FVN3_9BILA</name>
<feature type="compositionally biased region" description="Basic and acidic residues" evidence="2">
    <location>
        <begin position="274"/>
        <end position="291"/>
    </location>
</feature>
<accession>A0AA36FVN3</accession>
<keyword evidence="5" id="KW-1185">Reference proteome</keyword>
<dbReference type="EMBL" id="CATQJA010001850">
    <property type="protein sequence ID" value="CAJ0568885.1"/>
    <property type="molecule type" value="Genomic_DNA"/>
</dbReference>
<reference evidence="4" key="1">
    <citation type="submission" date="2023-06" db="EMBL/GenBank/DDBJ databases">
        <authorList>
            <person name="Delattre M."/>
        </authorList>
    </citation>
    <scope>NUCLEOTIDE SEQUENCE</scope>
    <source>
        <strain evidence="4">AF72</strain>
    </source>
</reference>
<keyword evidence="3" id="KW-1133">Transmembrane helix</keyword>
<organism evidence="4 5">
    <name type="scientific">Mesorhabditis spiculigera</name>
    <dbReference type="NCBI Taxonomy" id="96644"/>
    <lineage>
        <taxon>Eukaryota</taxon>
        <taxon>Metazoa</taxon>
        <taxon>Ecdysozoa</taxon>
        <taxon>Nematoda</taxon>
        <taxon>Chromadorea</taxon>
        <taxon>Rhabditida</taxon>
        <taxon>Rhabditina</taxon>
        <taxon>Rhabditomorpha</taxon>
        <taxon>Rhabditoidea</taxon>
        <taxon>Rhabditidae</taxon>
        <taxon>Mesorhabditinae</taxon>
        <taxon>Mesorhabditis</taxon>
    </lineage>
</organism>
<dbReference type="PANTHER" id="PTHR24637">
    <property type="entry name" value="COLLAGEN"/>
    <property type="match status" value="1"/>
</dbReference>
<feature type="compositionally biased region" description="Gly residues" evidence="2">
    <location>
        <begin position="169"/>
        <end position="184"/>
    </location>
</feature>
<protein>
    <submittedName>
        <fullName evidence="4">Uncharacterized protein</fullName>
    </submittedName>
</protein>
<keyword evidence="3" id="KW-0472">Membrane</keyword>
<feature type="non-terminal residue" evidence="4">
    <location>
        <position position="335"/>
    </location>
</feature>
<proteinExistence type="predicted"/>
<sequence length="335" mass="35161">MGDPFRTLAHASIAVSLLSTVIVITLSISLHQNATNAREGIQERAEVLKIVQKSFWDQIQWNIRRMPWLGSAIRTRRSYENNPEGRLNDQKGVLHQCSQCQRLACPMGPTGKEGPTGPDGMPGLPGKTGYPGSDGEDIELDSPIELPCTICPSGPQGPRGAQGERGLSGTPGGKGIPAGEGVKGPKGPQGPRGMAGTRGVPGRPSNIPGTPGPPGGQGKIGKTGQYGRFGDKGTPGAPGDAGLPGAYCPSDCGVNTIVADLVPPNPASNPNGYDKPEDVTPRIRTEDEPKEGNTGYDVDVLERKLQKSASKAQVEVPKSPVEYEEQGYRMLFSAA</sequence>
<gene>
    <name evidence="4" type="ORF">MSPICULIGERA_LOCUS7391</name>
</gene>